<evidence type="ECO:0000256" key="2">
    <source>
        <dbReference type="ARBA" id="ARBA00005466"/>
    </source>
</evidence>
<dbReference type="Gene3D" id="3.30.465.10">
    <property type="match status" value="1"/>
</dbReference>
<accession>A0ABV5JEA0</accession>
<keyword evidence="3" id="KW-0285">Flavoprotein</keyword>
<feature type="non-terminal residue" evidence="7">
    <location>
        <position position="157"/>
    </location>
</feature>
<dbReference type="InterPro" id="IPR006094">
    <property type="entry name" value="Oxid_FAD_bind_N"/>
</dbReference>
<evidence type="ECO:0000256" key="1">
    <source>
        <dbReference type="ARBA" id="ARBA00001974"/>
    </source>
</evidence>
<evidence type="ECO:0000256" key="4">
    <source>
        <dbReference type="ARBA" id="ARBA00022827"/>
    </source>
</evidence>
<dbReference type="RefSeq" id="WP_377608377.1">
    <property type="nucleotide sequence ID" value="NZ_JBHMEA010000014.1"/>
</dbReference>
<keyword evidence="5" id="KW-0560">Oxidoreductase</keyword>
<organism evidence="7 8">
    <name type="scientific">Pseudohalocynthiibacter aestuariivivens</name>
    <dbReference type="NCBI Taxonomy" id="1591409"/>
    <lineage>
        <taxon>Bacteria</taxon>
        <taxon>Pseudomonadati</taxon>
        <taxon>Pseudomonadota</taxon>
        <taxon>Alphaproteobacteria</taxon>
        <taxon>Rhodobacterales</taxon>
        <taxon>Paracoccaceae</taxon>
        <taxon>Pseudohalocynthiibacter</taxon>
    </lineage>
</organism>
<dbReference type="PANTHER" id="PTHR42973">
    <property type="entry name" value="BINDING OXIDOREDUCTASE, PUTATIVE (AFU_ORTHOLOGUE AFUA_1G17690)-RELATED"/>
    <property type="match status" value="1"/>
</dbReference>
<evidence type="ECO:0000313" key="7">
    <source>
        <dbReference type="EMBL" id="MFB9231098.1"/>
    </source>
</evidence>
<comment type="cofactor">
    <cofactor evidence="1">
        <name>FAD</name>
        <dbReference type="ChEBI" id="CHEBI:57692"/>
    </cofactor>
</comment>
<keyword evidence="4" id="KW-0274">FAD</keyword>
<dbReference type="InterPro" id="IPR006093">
    <property type="entry name" value="Oxy_OxRdtase_FAD_BS"/>
</dbReference>
<dbReference type="PROSITE" id="PS00862">
    <property type="entry name" value="OX2_COVAL_FAD"/>
    <property type="match status" value="1"/>
</dbReference>
<dbReference type="Pfam" id="PF01565">
    <property type="entry name" value="FAD_binding_4"/>
    <property type="match status" value="1"/>
</dbReference>
<dbReference type="InterPro" id="IPR016169">
    <property type="entry name" value="FAD-bd_PCMH_sub2"/>
</dbReference>
<dbReference type="InterPro" id="IPR036318">
    <property type="entry name" value="FAD-bd_PCMH-like_sf"/>
</dbReference>
<dbReference type="Proteomes" id="UP001589683">
    <property type="component" value="Unassembled WGS sequence"/>
</dbReference>
<dbReference type="InterPro" id="IPR050416">
    <property type="entry name" value="FAD-linked_Oxidoreductase"/>
</dbReference>
<feature type="domain" description="FAD-binding PCMH-type" evidence="6">
    <location>
        <begin position="49"/>
        <end position="157"/>
    </location>
</feature>
<dbReference type="SUPFAM" id="SSF56176">
    <property type="entry name" value="FAD-binding/transporter-associated domain-like"/>
    <property type="match status" value="1"/>
</dbReference>
<proteinExistence type="inferred from homology"/>
<comment type="similarity">
    <text evidence="2">Belongs to the oxygen-dependent FAD-linked oxidoreductase family.</text>
</comment>
<gene>
    <name evidence="7" type="ORF">ACFFUT_04765</name>
</gene>
<sequence>MTRLKTLDGKVTSIDAEAIENLAASLRGGVFSDGDSEYDEARTIWNAMVDRKPGLVVRAMGTSDVRSAVNFARDNGLLVAIRSGGHQIAGHAVAEGALLIDLSQMRSVRVDPTMKTARVEPGASLGDVDKETQSHALALPMGINSTTGIAGLTLGGG</sequence>
<dbReference type="EMBL" id="JBHMEA010000014">
    <property type="protein sequence ID" value="MFB9231098.1"/>
    <property type="molecule type" value="Genomic_DNA"/>
</dbReference>
<evidence type="ECO:0000256" key="5">
    <source>
        <dbReference type="ARBA" id="ARBA00023002"/>
    </source>
</evidence>
<evidence type="ECO:0000256" key="3">
    <source>
        <dbReference type="ARBA" id="ARBA00022630"/>
    </source>
</evidence>
<keyword evidence="8" id="KW-1185">Reference proteome</keyword>
<evidence type="ECO:0000313" key="8">
    <source>
        <dbReference type="Proteomes" id="UP001589683"/>
    </source>
</evidence>
<evidence type="ECO:0000259" key="6">
    <source>
        <dbReference type="PROSITE" id="PS51387"/>
    </source>
</evidence>
<comment type="caution">
    <text evidence="7">The sequence shown here is derived from an EMBL/GenBank/DDBJ whole genome shotgun (WGS) entry which is preliminary data.</text>
</comment>
<reference evidence="7 8" key="1">
    <citation type="submission" date="2024-09" db="EMBL/GenBank/DDBJ databases">
        <authorList>
            <person name="Sun Q."/>
            <person name="Mori K."/>
        </authorList>
    </citation>
    <scope>NUCLEOTIDE SEQUENCE [LARGE SCALE GENOMIC DNA]</scope>
    <source>
        <strain evidence="7 8">CECT 8726</strain>
    </source>
</reference>
<dbReference type="InterPro" id="IPR016166">
    <property type="entry name" value="FAD-bd_PCMH"/>
</dbReference>
<protein>
    <submittedName>
        <fullName evidence="7">FAD-binding oxidoreductase</fullName>
    </submittedName>
</protein>
<name>A0ABV5JEA0_9RHOB</name>
<dbReference type="PANTHER" id="PTHR42973:SF39">
    <property type="entry name" value="FAD-BINDING PCMH-TYPE DOMAIN-CONTAINING PROTEIN"/>
    <property type="match status" value="1"/>
</dbReference>
<dbReference type="Gene3D" id="3.30.43.10">
    <property type="entry name" value="Uridine Diphospho-n-acetylenolpyruvylglucosamine Reductase, domain 2"/>
    <property type="match status" value="1"/>
</dbReference>
<dbReference type="PROSITE" id="PS51387">
    <property type="entry name" value="FAD_PCMH"/>
    <property type="match status" value="1"/>
</dbReference>
<dbReference type="InterPro" id="IPR016167">
    <property type="entry name" value="FAD-bd_PCMH_sub1"/>
</dbReference>